<dbReference type="STRING" id="335973.SAMN04488693_12332"/>
<proteinExistence type="predicted"/>
<accession>A0A1G8NEZ4</accession>
<protein>
    <recommendedName>
        <fullName evidence="4">(2Fe-2S) ferredoxin</fullName>
    </recommendedName>
</protein>
<evidence type="ECO:0000256" key="1">
    <source>
        <dbReference type="SAM" id="MobiDB-lite"/>
    </source>
</evidence>
<gene>
    <name evidence="2" type="ORF">SAMN04488693_12332</name>
</gene>
<dbReference type="OrthoDB" id="4943016at2"/>
<organism evidence="2 3">
    <name type="scientific">Arthrobacter subterraneus</name>
    <dbReference type="NCBI Taxonomy" id="335973"/>
    <lineage>
        <taxon>Bacteria</taxon>
        <taxon>Bacillati</taxon>
        <taxon>Actinomycetota</taxon>
        <taxon>Actinomycetes</taxon>
        <taxon>Micrococcales</taxon>
        <taxon>Micrococcaceae</taxon>
        <taxon>Arthrobacter</taxon>
    </lineage>
</organism>
<dbReference type="EMBL" id="FNDT01000023">
    <property type="protein sequence ID" value="SDI78831.1"/>
    <property type="molecule type" value="Genomic_DNA"/>
</dbReference>
<keyword evidence="3" id="KW-1185">Reference proteome</keyword>
<evidence type="ECO:0000313" key="2">
    <source>
        <dbReference type="EMBL" id="SDI78831.1"/>
    </source>
</evidence>
<name>A0A1G8NEZ4_9MICC</name>
<evidence type="ECO:0008006" key="4">
    <source>
        <dbReference type="Google" id="ProtNLM"/>
    </source>
</evidence>
<dbReference type="AlphaFoldDB" id="A0A1G8NEZ4"/>
<feature type="region of interest" description="Disordered" evidence="1">
    <location>
        <begin position="110"/>
        <end position="138"/>
    </location>
</feature>
<dbReference type="Proteomes" id="UP000199258">
    <property type="component" value="Unassembled WGS sequence"/>
</dbReference>
<reference evidence="2 3" key="1">
    <citation type="submission" date="2016-10" db="EMBL/GenBank/DDBJ databases">
        <authorList>
            <person name="de Groot N.N."/>
        </authorList>
    </citation>
    <scope>NUCLEOTIDE SEQUENCE [LARGE SCALE GENOMIC DNA]</scope>
    <source>
        <strain evidence="2 3">NP_1H</strain>
    </source>
</reference>
<sequence length="138" mass="14740">MDWKPPPRSGKDPDGPVLVWCAGHRCAALRRLSGGQDHDEQIRATIRQTSGGVLIESRCLGRCELAGVAAVARRDGRSGRIGPLAWFTGLENGTRFAALRRWIASGGPREADIPNQGAPPILEDAACGVTPPPQVRRG</sequence>
<dbReference type="RefSeq" id="WP_139186298.1">
    <property type="nucleotide sequence ID" value="NZ_FNDT01000023.1"/>
</dbReference>
<evidence type="ECO:0000313" key="3">
    <source>
        <dbReference type="Proteomes" id="UP000199258"/>
    </source>
</evidence>